<evidence type="ECO:0000313" key="4">
    <source>
        <dbReference type="Proteomes" id="UP000827986"/>
    </source>
</evidence>
<dbReference type="EMBL" id="JAHDVG010000469">
    <property type="protein sequence ID" value="KAH1180765.1"/>
    <property type="molecule type" value="Genomic_DNA"/>
</dbReference>
<comment type="caution">
    <text evidence="3">The sequence shown here is derived from an EMBL/GenBank/DDBJ whole genome shotgun (WGS) entry which is preliminary data.</text>
</comment>
<sequence>METQTRVTEEAAKTSELVEIILETEARAGASGISVAGGGKEGLFVSDVLRESPAAKALSLKEGLRSTQGCRSRAVPGMVQQGRRELAWRLCMLRRELAESPAGAARPRAAAAQRQHMAER</sequence>
<dbReference type="InterPro" id="IPR001478">
    <property type="entry name" value="PDZ"/>
</dbReference>
<evidence type="ECO:0000313" key="3">
    <source>
        <dbReference type="EMBL" id="KAH1180765.1"/>
    </source>
</evidence>
<dbReference type="Gene3D" id="2.30.42.10">
    <property type="match status" value="1"/>
</dbReference>
<dbReference type="Proteomes" id="UP000827986">
    <property type="component" value="Unassembled WGS sequence"/>
</dbReference>
<accession>A0A9D4B596</accession>
<dbReference type="AlphaFoldDB" id="A0A9D4B596"/>
<evidence type="ECO:0000259" key="2">
    <source>
        <dbReference type="PROSITE" id="PS50106"/>
    </source>
</evidence>
<dbReference type="PROSITE" id="PS50106">
    <property type="entry name" value="PDZ"/>
    <property type="match status" value="1"/>
</dbReference>
<feature type="region of interest" description="Disordered" evidence="1">
    <location>
        <begin position="99"/>
        <end position="120"/>
    </location>
</feature>
<dbReference type="SUPFAM" id="SSF50156">
    <property type="entry name" value="PDZ domain-like"/>
    <property type="match status" value="1"/>
</dbReference>
<gene>
    <name evidence="3" type="ORF">KIL84_001699</name>
</gene>
<dbReference type="InterPro" id="IPR036034">
    <property type="entry name" value="PDZ_sf"/>
</dbReference>
<name>A0A9D4B596_9SAUR</name>
<organism evidence="3 4">
    <name type="scientific">Mauremys mutica</name>
    <name type="common">yellowpond turtle</name>
    <dbReference type="NCBI Taxonomy" id="74926"/>
    <lineage>
        <taxon>Eukaryota</taxon>
        <taxon>Metazoa</taxon>
        <taxon>Chordata</taxon>
        <taxon>Craniata</taxon>
        <taxon>Vertebrata</taxon>
        <taxon>Euteleostomi</taxon>
        <taxon>Archelosauria</taxon>
        <taxon>Testudinata</taxon>
        <taxon>Testudines</taxon>
        <taxon>Cryptodira</taxon>
        <taxon>Durocryptodira</taxon>
        <taxon>Testudinoidea</taxon>
        <taxon>Geoemydidae</taxon>
        <taxon>Geoemydinae</taxon>
        <taxon>Mauremys</taxon>
    </lineage>
</organism>
<proteinExistence type="predicted"/>
<feature type="domain" description="PDZ" evidence="2">
    <location>
        <begin position="19"/>
        <end position="63"/>
    </location>
</feature>
<evidence type="ECO:0000256" key="1">
    <source>
        <dbReference type="SAM" id="MobiDB-lite"/>
    </source>
</evidence>
<keyword evidence="4" id="KW-1185">Reference proteome</keyword>
<reference evidence="3" key="1">
    <citation type="submission" date="2021-09" db="EMBL/GenBank/DDBJ databases">
        <title>The genome of Mauremys mutica provides insights into the evolution of semi-aquatic lifestyle.</title>
        <authorList>
            <person name="Gong S."/>
            <person name="Gao Y."/>
        </authorList>
    </citation>
    <scope>NUCLEOTIDE SEQUENCE</scope>
    <source>
        <strain evidence="3">MM-2020</strain>
        <tissue evidence="3">Muscle</tissue>
    </source>
</reference>
<protein>
    <recommendedName>
        <fullName evidence="2">PDZ domain-containing protein</fullName>
    </recommendedName>
</protein>